<accession>A0ABT4CS08</accession>
<evidence type="ECO:0000256" key="3">
    <source>
        <dbReference type="ARBA" id="ARBA00022806"/>
    </source>
</evidence>
<dbReference type="InterPro" id="IPR000212">
    <property type="entry name" value="DNA_helicase_UvrD/REP"/>
</dbReference>
<dbReference type="Pfam" id="PF00580">
    <property type="entry name" value="UvrD-helicase"/>
    <property type="match status" value="1"/>
</dbReference>
<keyword evidence="2 9" id="KW-0378">Hydrolase</keyword>
<dbReference type="PROSITE" id="PS51198">
    <property type="entry name" value="UVRD_HELICASE_ATP_BIND"/>
    <property type="match status" value="1"/>
</dbReference>
<dbReference type="Proteomes" id="UP001079657">
    <property type="component" value="Unassembled WGS sequence"/>
</dbReference>
<keyword evidence="4 9" id="KW-0067">ATP-binding</keyword>
<evidence type="ECO:0000256" key="4">
    <source>
        <dbReference type="ARBA" id="ARBA00022840"/>
    </source>
</evidence>
<dbReference type="Pfam" id="PF13361">
    <property type="entry name" value="UvrD_C"/>
    <property type="match status" value="1"/>
</dbReference>
<dbReference type="EMBL" id="JAPQES010000003">
    <property type="protein sequence ID" value="MCY6371203.1"/>
    <property type="molecule type" value="Genomic_DNA"/>
</dbReference>
<organism evidence="12 13">
    <name type="scientific">Clostridium ganghwense</name>
    <dbReference type="NCBI Taxonomy" id="312089"/>
    <lineage>
        <taxon>Bacteria</taxon>
        <taxon>Bacillati</taxon>
        <taxon>Bacillota</taxon>
        <taxon>Clostridia</taxon>
        <taxon>Eubacteriales</taxon>
        <taxon>Clostridiaceae</taxon>
        <taxon>Clostridium</taxon>
    </lineage>
</organism>
<dbReference type="SUPFAM" id="SSF52540">
    <property type="entry name" value="P-loop containing nucleoside triphosphate hydrolases"/>
    <property type="match status" value="1"/>
</dbReference>
<dbReference type="RefSeq" id="WP_268050062.1">
    <property type="nucleotide sequence ID" value="NZ_JAPQES010000003.1"/>
</dbReference>
<name>A0ABT4CS08_9CLOT</name>
<comment type="catalytic activity">
    <reaction evidence="8">
        <text>ATP + H2O = ADP + phosphate + H(+)</text>
        <dbReference type="Rhea" id="RHEA:13065"/>
        <dbReference type="ChEBI" id="CHEBI:15377"/>
        <dbReference type="ChEBI" id="CHEBI:15378"/>
        <dbReference type="ChEBI" id="CHEBI:30616"/>
        <dbReference type="ChEBI" id="CHEBI:43474"/>
        <dbReference type="ChEBI" id="CHEBI:456216"/>
        <dbReference type="EC" id="5.6.2.4"/>
    </reaction>
</comment>
<dbReference type="Gene3D" id="3.40.50.300">
    <property type="entry name" value="P-loop containing nucleotide triphosphate hydrolases"/>
    <property type="match status" value="2"/>
</dbReference>
<dbReference type="PANTHER" id="PTHR11070:SF17">
    <property type="entry name" value="DNA HELICASE IV"/>
    <property type="match status" value="1"/>
</dbReference>
<keyword evidence="5" id="KW-0413">Isomerase</keyword>
<feature type="domain" description="UvrD-like helicase ATP-binding" evidence="11">
    <location>
        <begin position="211"/>
        <end position="564"/>
    </location>
</feature>
<reference evidence="12" key="1">
    <citation type="submission" date="2022-12" db="EMBL/GenBank/DDBJ databases">
        <authorList>
            <person name="Wang J."/>
        </authorList>
    </citation>
    <scope>NUCLEOTIDE SEQUENCE</scope>
    <source>
        <strain evidence="12">HY-42-06</strain>
    </source>
</reference>
<dbReference type="InterPro" id="IPR014016">
    <property type="entry name" value="UvrD-like_ATP-bd"/>
</dbReference>
<keyword evidence="13" id="KW-1185">Reference proteome</keyword>
<keyword evidence="3 9" id="KW-0347">Helicase</keyword>
<evidence type="ECO:0000256" key="5">
    <source>
        <dbReference type="ARBA" id="ARBA00023235"/>
    </source>
</evidence>
<feature type="coiled-coil region" evidence="10">
    <location>
        <begin position="3"/>
        <end position="40"/>
    </location>
</feature>
<dbReference type="PANTHER" id="PTHR11070">
    <property type="entry name" value="UVRD / RECB / PCRA DNA HELICASE FAMILY MEMBER"/>
    <property type="match status" value="1"/>
</dbReference>
<evidence type="ECO:0000259" key="11">
    <source>
        <dbReference type="PROSITE" id="PS51198"/>
    </source>
</evidence>
<keyword evidence="1 9" id="KW-0547">Nucleotide-binding</keyword>
<comment type="catalytic activity">
    <reaction evidence="6">
        <text>Couples ATP hydrolysis with the unwinding of duplex DNA by translocating in the 3'-5' direction.</text>
        <dbReference type="EC" id="5.6.2.4"/>
    </reaction>
</comment>
<sequence length="707" mass="83242">MKNNELEKEIQREIQLEAEKQKLEETVEIIKTEIINYVQKRKDITQYLVDARKKAVEEYRDDEDKLIEYFDHERFIREESFKTIDRKLRELTILQTAPYFGKVTFEETEIEEDDSIYIGRFGVTPQEAYEPVVVDWRAPIASLFYAGKLGEAEYDAPMGKIQVDIKGKRQFIIKKENLIGMFDSEIDVKDDILQMVLSKSAGEKLKDIIMTIQQEQDKLIRQPREKTIVVDGVAGSGKTTIALHRVAYLLYNYRKILQDKVLILGPNNIFMEYISTVLPSLGEIGVRQQTFTEFALDILELNNIMDFREYMEKIINKDEEFVKEILFKISEGFIKELDKFIEVLNEKYFKLTDLIFDNKVLVPNEAIKELFEYYKYMPLFRRSKKIKRILYSKIRDERDEKVRQIEKSYKESIAKLSEDERILEETGLMFQRKLKIREVIKKVMISKKSLEWLDNEEVIDLYNNLNGNKQLTVDDLAPILYLKVKLEGLKLEEEIKHLVIDEAQDYSLLQFIVIKELTKCNAFTIVGDKNQRILPLRGESPMLKLQEVMDNVEYFNLNKSYRSTKEIMEYANNYLQDEKIVPLVRSGEKVIEKDFKSKEEFVEEVHETIYKLRNEGLESIAVICKNLEETIKIASLIKENTGIKVLDREDIIYNKGEIVIPAYFAKGLEFDAAIIVNCENEKELKEDKLMYVMATRALHQLYVYNIQ</sequence>
<evidence type="ECO:0000256" key="1">
    <source>
        <dbReference type="ARBA" id="ARBA00022741"/>
    </source>
</evidence>
<protein>
    <recommendedName>
        <fullName evidence="7">DNA 3'-5' helicase</fullName>
        <ecNumber evidence="7">5.6.2.4</ecNumber>
    </recommendedName>
</protein>
<keyword evidence="10" id="KW-0175">Coiled coil</keyword>
<feature type="binding site" evidence="9">
    <location>
        <begin position="232"/>
        <end position="239"/>
    </location>
    <ligand>
        <name>ATP</name>
        <dbReference type="ChEBI" id="CHEBI:30616"/>
    </ligand>
</feature>
<evidence type="ECO:0000256" key="9">
    <source>
        <dbReference type="PROSITE-ProRule" id="PRU00560"/>
    </source>
</evidence>
<evidence type="ECO:0000256" key="10">
    <source>
        <dbReference type="SAM" id="Coils"/>
    </source>
</evidence>
<evidence type="ECO:0000313" key="13">
    <source>
        <dbReference type="Proteomes" id="UP001079657"/>
    </source>
</evidence>
<dbReference type="InterPro" id="IPR027417">
    <property type="entry name" value="P-loop_NTPase"/>
</dbReference>
<dbReference type="EC" id="5.6.2.4" evidence="7"/>
<evidence type="ECO:0000313" key="12">
    <source>
        <dbReference type="EMBL" id="MCY6371203.1"/>
    </source>
</evidence>
<proteinExistence type="predicted"/>
<evidence type="ECO:0000256" key="7">
    <source>
        <dbReference type="ARBA" id="ARBA00034808"/>
    </source>
</evidence>
<evidence type="ECO:0000256" key="2">
    <source>
        <dbReference type="ARBA" id="ARBA00022801"/>
    </source>
</evidence>
<evidence type="ECO:0000256" key="6">
    <source>
        <dbReference type="ARBA" id="ARBA00034617"/>
    </source>
</evidence>
<comment type="caution">
    <text evidence="12">The sequence shown here is derived from an EMBL/GenBank/DDBJ whole genome shotgun (WGS) entry which is preliminary data.</text>
</comment>
<evidence type="ECO:0000256" key="8">
    <source>
        <dbReference type="ARBA" id="ARBA00048988"/>
    </source>
</evidence>
<dbReference type="InterPro" id="IPR014017">
    <property type="entry name" value="DNA_helicase_UvrD-like_C"/>
</dbReference>
<gene>
    <name evidence="12" type="ORF">OXH55_11205</name>
</gene>